<accession>A0A0M8MUU5</accession>
<evidence type="ECO:0000256" key="1">
    <source>
        <dbReference type="SAM" id="SignalP"/>
    </source>
</evidence>
<name>A0A0M8MUU5_ESCWE</name>
<dbReference type="OrthoDB" id="4490227at2759"/>
<proteinExistence type="predicted"/>
<keyword evidence="1" id="KW-0732">Signal</keyword>
<feature type="domain" description="DUF7136" evidence="2">
    <location>
        <begin position="38"/>
        <end position="180"/>
    </location>
</feature>
<dbReference type="EMBL" id="LGSR01000020">
    <property type="protein sequence ID" value="KOS19008.1"/>
    <property type="molecule type" value="Genomic_DNA"/>
</dbReference>
<evidence type="ECO:0000313" key="3">
    <source>
        <dbReference type="EMBL" id="KOS19008.1"/>
    </source>
</evidence>
<keyword evidence="4" id="KW-1185">Reference proteome</keyword>
<protein>
    <recommendedName>
        <fullName evidence="2">DUF7136 domain-containing protein</fullName>
    </recommendedName>
</protein>
<dbReference type="InterPro" id="IPR055560">
    <property type="entry name" value="DUF7136"/>
</dbReference>
<feature type="chain" id="PRO_5005818700" description="DUF7136 domain-containing protein" evidence="1">
    <location>
        <begin position="24"/>
        <end position="220"/>
    </location>
</feature>
<feature type="signal peptide" evidence="1">
    <location>
        <begin position="1"/>
        <end position="23"/>
    </location>
</feature>
<evidence type="ECO:0000313" key="4">
    <source>
        <dbReference type="Proteomes" id="UP000053831"/>
    </source>
</evidence>
<evidence type="ECO:0000259" key="2">
    <source>
        <dbReference type="Pfam" id="PF23584"/>
    </source>
</evidence>
<reference evidence="3 4" key="1">
    <citation type="submission" date="2015-07" db="EMBL/GenBank/DDBJ databases">
        <title>The genome of the fungus Escovopsis weberi, a specialized disease agent of ant agriculture.</title>
        <authorList>
            <person name="de Man T.J."/>
            <person name="Stajich J.E."/>
            <person name="Kubicek C.P."/>
            <person name="Chenthamara K."/>
            <person name="Atanasova L."/>
            <person name="Druzhinina I.S."/>
            <person name="Birnbaum S."/>
            <person name="Barribeau S.M."/>
            <person name="Teiling C."/>
            <person name="Suen G."/>
            <person name="Currie C."/>
            <person name="Gerardo N.M."/>
        </authorList>
    </citation>
    <scope>NUCLEOTIDE SEQUENCE [LARGE SCALE GENOMIC DNA]</scope>
</reference>
<dbReference type="STRING" id="150374.A0A0M8MUU5"/>
<sequence length="220" mass="23467">MPSLLRLLGPFSAWGLLAPVAAAAEVIDSISTTGNSTTTGVFEVDIVFPRNQTYAPSPHMPIVFAVHNLELGLLINPAISFDVWSTKTNISKNYGDTWYLGMGNRSGDPFAYQGYANYDTEDHWIVDWRLDWESCFKYAGYGAQIMGNSTGGRIEFTTSKEAPQGLDLVAALQDASTCQTTCGVAAPSLPAPSPCAVTVDAAAATSIAAQITAGHILHYV</sequence>
<organism evidence="3 4">
    <name type="scientific">Escovopsis weberi</name>
    <dbReference type="NCBI Taxonomy" id="150374"/>
    <lineage>
        <taxon>Eukaryota</taxon>
        <taxon>Fungi</taxon>
        <taxon>Dikarya</taxon>
        <taxon>Ascomycota</taxon>
        <taxon>Pezizomycotina</taxon>
        <taxon>Sordariomycetes</taxon>
        <taxon>Hypocreomycetidae</taxon>
        <taxon>Hypocreales</taxon>
        <taxon>Hypocreaceae</taxon>
        <taxon>Escovopsis</taxon>
    </lineage>
</organism>
<comment type="caution">
    <text evidence="3">The sequence shown here is derived from an EMBL/GenBank/DDBJ whole genome shotgun (WGS) entry which is preliminary data.</text>
</comment>
<gene>
    <name evidence="3" type="ORF">ESCO_001360</name>
</gene>
<dbReference type="Pfam" id="PF23584">
    <property type="entry name" value="DUF7136"/>
    <property type="match status" value="1"/>
</dbReference>
<dbReference type="AlphaFoldDB" id="A0A0M8MUU5"/>
<dbReference type="Proteomes" id="UP000053831">
    <property type="component" value="Unassembled WGS sequence"/>
</dbReference>